<keyword evidence="5" id="KW-1185">Reference proteome</keyword>
<feature type="binding site" evidence="3">
    <location>
        <position position="55"/>
    </location>
    <ligand>
        <name>Mg(2+)</name>
        <dbReference type="ChEBI" id="CHEBI:18420"/>
        <label>1</label>
    </ligand>
</feature>
<keyword evidence="3" id="KW-0460">Magnesium</keyword>
<feature type="binding site" evidence="3">
    <location>
        <position position="56"/>
    </location>
    <ligand>
        <name>Mg(2+)</name>
        <dbReference type="ChEBI" id="CHEBI:18420"/>
        <label>1</label>
    </ligand>
</feature>
<accession>A0A2N5JAK6</accession>
<feature type="binding site" evidence="3">
    <location>
        <position position="234"/>
    </location>
    <ligand>
        <name>Mg(2+)</name>
        <dbReference type="ChEBI" id="CHEBI:18420"/>
        <label>1</label>
    </ligand>
</feature>
<feature type="binding site" evidence="3">
    <location>
        <position position="235"/>
    </location>
    <ligand>
        <name>Mg(2+)</name>
        <dbReference type="ChEBI" id="CHEBI:18420"/>
        <label>1</label>
    </ligand>
</feature>
<dbReference type="Proteomes" id="UP000235050">
    <property type="component" value="Unassembled WGS sequence"/>
</dbReference>
<feature type="binding site" evidence="3">
    <location>
        <position position="57"/>
    </location>
    <ligand>
        <name>Mg(2+)</name>
        <dbReference type="ChEBI" id="CHEBI:18420"/>
        <label>1</label>
    </ligand>
</feature>
<dbReference type="GO" id="GO:0046872">
    <property type="term" value="F:metal ion binding"/>
    <property type="evidence" value="ECO:0007669"/>
    <property type="project" value="UniProtKB-KW"/>
</dbReference>
<dbReference type="SUPFAM" id="SSF101478">
    <property type="entry name" value="ADP-ribosylglycohydrolase"/>
    <property type="match status" value="1"/>
</dbReference>
<evidence type="ECO:0000256" key="2">
    <source>
        <dbReference type="ARBA" id="ARBA00022801"/>
    </source>
</evidence>
<evidence type="ECO:0000313" key="5">
    <source>
        <dbReference type="Proteomes" id="UP000235050"/>
    </source>
</evidence>
<dbReference type="AlphaFoldDB" id="A0A2N5JAK6"/>
<dbReference type="PANTHER" id="PTHR16222">
    <property type="entry name" value="ADP-RIBOSYLGLYCOHYDROLASE"/>
    <property type="match status" value="1"/>
</dbReference>
<comment type="cofactor">
    <cofactor evidence="3">
        <name>Mg(2+)</name>
        <dbReference type="ChEBI" id="CHEBI:18420"/>
    </cofactor>
    <text evidence="3">Binds 2 magnesium ions per subunit.</text>
</comment>
<dbReference type="Gene3D" id="1.10.4080.10">
    <property type="entry name" value="ADP-ribosylation/Crystallin J1"/>
    <property type="match status" value="1"/>
</dbReference>
<reference evidence="4 5" key="1">
    <citation type="submission" date="2017-07" db="EMBL/GenBank/DDBJ databases">
        <title>Bifidobacterium novel species.</title>
        <authorList>
            <person name="Lugli G.A."/>
            <person name="Milani C."/>
            <person name="Duranti S."/>
            <person name="Mangifesta M."/>
        </authorList>
    </citation>
    <scope>NUCLEOTIDE SEQUENCE [LARGE SCALE GENOMIC DNA]</scope>
    <source>
        <strain evidence="5">Uis1B</strain>
    </source>
</reference>
<dbReference type="RefSeq" id="WP_243390261.1">
    <property type="nucleotide sequence ID" value="NZ_NMWU01000015.1"/>
</dbReference>
<organism evidence="4 5">
    <name type="scientific">Bifidobacterium margollesii</name>
    <dbReference type="NCBI Taxonomy" id="2020964"/>
    <lineage>
        <taxon>Bacteria</taxon>
        <taxon>Bacillati</taxon>
        <taxon>Actinomycetota</taxon>
        <taxon>Actinomycetes</taxon>
        <taxon>Bifidobacteriales</taxon>
        <taxon>Bifidobacteriaceae</taxon>
        <taxon>Bifidobacterium</taxon>
    </lineage>
</organism>
<evidence type="ECO:0000256" key="3">
    <source>
        <dbReference type="PIRSR" id="PIRSR605502-1"/>
    </source>
</evidence>
<comment type="caution">
    <text evidence="4">The sequence shown here is derived from an EMBL/GenBank/DDBJ whole genome shotgun (WGS) entry which is preliminary data.</text>
</comment>
<comment type="similarity">
    <text evidence="1">Belongs to the ADP-ribosylglycohydrolase family.</text>
</comment>
<dbReference type="EMBL" id="NMWU01000015">
    <property type="protein sequence ID" value="PLS31201.1"/>
    <property type="molecule type" value="Genomic_DNA"/>
</dbReference>
<protein>
    <submittedName>
        <fullName evidence="4">Ribosylglycohydrolase</fullName>
    </submittedName>
</protein>
<dbReference type="PANTHER" id="PTHR16222:SF24">
    <property type="entry name" value="ADP-RIBOSYLHYDROLASE ARH3"/>
    <property type="match status" value="1"/>
</dbReference>
<evidence type="ECO:0000256" key="1">
    <source>
        <dbReference type="ARBA" id="ARBA00010702"/>
    </source>
</evidence>
<proteinExistence type="inferred from homology"/>
<sequence>MPDSLTMSDQLRAAVYGEAVGDALGVPYEFLKRDTFRCEGMTGGGTHRHPAGTFSDDTSMMLATLDSLNRRHGHVDVDDLLERFRAWRYDGEYTADGIVFDVGIATDMALESGHGMTGERNNGNGSLMRSIPLAFFPVSDDDIRAASAVTHAHEISTEACVAYVHAARMLINGLPARQAVACVGFDRIWEEPRESIASTGFVRHTLRAACWCLTTTTSYADCVRTAVNLGDDTDTTAAVAGALAGIIYGIGGTTGIPDDWVRAVRGRDVIDRIIANRPESRSTAE</sequence>
<keyword evidence="3" id="KW-0479">Metal-binding</keyword>
<name>A0A2N5JAK6_9BIFI</name>
<evidence type="ECO:0000313" key="4">
    <source>
        <dbReference type="EMBL" id="PLS31201.1"/>
    </source>
</evidence>
<dbReference type="InterPro" id="IPR036705">
    <property type="entry name" value="Ribosyl_crysJ1_sf"/>
</dbReference>
<keyword evidence="2 4" id="KW-0378">Hydrolase</keyword>
<dbReference type="Pfam" id="PF03747">
    <property type="entry name" value="ADP_ribosyl_GH"/>
    <property type="match status" value="1"/>
</dbReference>
<gene>
    <name evidence="4" type="ORF">Uis1B_0945</name>
</gene>
<dbReference type="InterPro" id="IPR005502">
    <property type="entry name" value="Ribosyl_crysJ1"/>
</dbReference>
<dbReference type="InterPro" id="IPR050792">
    <property type="entry name" value="ADP-ribosylglycohydrolase"/>
</dbReference>
<dbReference type="GO" id="GO:0016787">
    <property type="term" value="F:hydrolase activity"/>
    <property type="evidence" value="ECO:0007669"/>
    <property type="project" value="UniProtKB-KW"/>
</dbReference>
<feature type="binding site" evidence="3">
    <location>
        <position position="232"/>
    </location>
    <ligand>
        <name>Mg(2+)</name>
        <dbReference type="ChEBI" id="CHEBI:18420"/>
        <label>1</label>
    </ligand>
</feature>